<evidence type="ECO:0000313" key="1">
    <source>
        <dbReference type="EMBL" id="MDX6182615.1"/>
    </source>
</evidence>
<evidence type="ECO:0000313" key="4">
    <source>
        <dbReference type="Proteomes" id="UP001278738"/>
    </source>
</evidence>
<dbReference type="EMBL" id="JAWXVH010000004">
    <property type="protein sequence ID" value="MDX6186205.1"/>
    <property type="molecule type" value="Genomic_DNA"/>
</dbReference>
<dbReference type="RefSeq" id="WP_229974463.1">
    <property type="nucleotide sequence ID" value="NZ_CP087133.1"/>
</dbReference>
<reference evidence="2 4" key="1">
    <citation type="submission" date="2023-11" db="EMBL/GenBank/DDBJ databases">
        <title>Unpublished Manusciprt.</title>
        <authorList>
            <person name="Saticioglu I.B."/>
            <person name="Ay H."/>
            <person name="Ajmi N."/>
            <person name="Altun S."/>
            <person name="Duman M."/>
        </authorList>
    </citation>
    <scope>NUCLEOTIDE SEQUENCE</scope>
    <source>
        <strain evidence="1 4">Fl-33</strain>
        <strain evidence="2">Fl-77</strain>
    </source>
</reference>
<dbReference type="Proteomes" id="UP001270053">
    <property type="component" value="Unassembled WGS sequence"/>
</dbReference>
<accession>A0AAJ2W1G6</accession>
<sequence length="150" mass="17645">MKAEITNQETISLNKIEKNVTQILKKINQIRPNLLKKSFKFSKKAQEEKAFLLKNLVSKKIILIEKTNELFVQIFTNTNFSKLQEEDQDFILGLEKIGFINSQYVREIKAYLSNAGDFEETFLNVIDENLYFMLLYQELDDIETKLLNLN</sequence>
<evidence type="ECO:0000313" key="2">
    <source>
        <dbReference type="EMBL" id="MDX6186205.1"/>
    </source>
</evidence>
<protein>
    <submittedName>
        <fullName evidence="2">Uncharacterized protein</fullName>
    </submittedName>
</protein>
<gene>
    <name evidence="1" type="ORF">SGQ18_10625</name>
    <name evidence="2" type="ORF">SGQ44_10575</name>
</gene>
<dbReference type="Proteomes" id="UP001278738">
    <property type="component" value="Unassembled WGS sequence"/>
</dbReference>
<organism evidence="2 3">
    <name type="scientific">Flavobacterium flavipigmentatum</name>
    <dbReference type="NCBI Taxonomy" id="2893884"/>
    <lineage>
        <taxon>Bacteria</taxon>
        <taxon>Pseudomonadati</taxon>
        <taxon>Bacteroidota</taxon>
        <taxon>Flavobacteriia</taxon>
        <taxon>Flavobacteriales</taxon>
        <taxon>Flavobacteriaceae</taxon>
        <taxon>Flavobacterium</taxon>
    </lineage>
</organism>
<dbReference type="EMBL" id="JAWXVG010000004">
    <property type="protein sequence ID" value="MDX6182615.1"/>
    <property type="molecule type" value="Genomic_DNA"/>
</dbReference>
<keyword evidence="4" id="KW-1185">Reference proteome</keyword>
<dbReference type="AlphaFoldDB" id="A0AAJ2W1G6"/>
<comment type="caution">
    <text evidence="2">The sequence shown here is derived from an EMBL/GenBank/DDBJ whole genome shotgun (WGS) entry which is preliminary data.</text>
</comment>
<evidence type="ECO:0000313" key="3">
    <source>
        <dbReference type="Proteomes" id="UP001270053"/>
    </source>
</evidence>
<name>A0AAJ2W1G6_9FLAO</name>
<proteinExistence type="predicted"/>